<reference evidence="5 6" key="1">
    <citation type="submission" date="2016-04" db="EMBL/GenBank/DDBJ databases">
        <authorList>
            <person name="Evans L.H."/>
            <person name="Alamgir A."/>
            <person name="Owens N."/>
            <person name="Weber N.D."/>
            <person name="Virtaneva K."/>
            <person name="Barbian K."/>
            <person name="Babar A."/>
            <person name="Rosenke K."/>
        </authorList>
    </citation>
    <scope>NUCLEOTIDE SEQUENCE [LARGE SCALE GENOMIC DNA]</scope>
    <source>
        <strain evidence="5 6">PMB02</strain>
    </source>
</reference>
<gene>
    <name evidence="5" type="ORF">A5481_27035</name>
</gene>
<dbReference type="InterPro" id="IPR050707">
    <property type="entry name" value="HTH_MetabolicPath_Reg"/>
</dbReference>
<dbReference type="PANTHER" id="PTHR30136:SF35">
    <property type="entry name" value="HTH-TYPE TRANSCRIPTIONAL REGULATOR RV1719"/>
    <property type="match status" value="1"/>
</dbReference>
<keyword evidence="1" id="KW-0805">Transcription regulation</keyword>
<dbReference type="RefSeq" id="WP_048432980.1">
    <property type="nucleotide sequence ID" value="NZ_LWHQ01000064.1"/>
</dbReference>
<evidence type="ECO:0000256" key="3">
    <source>
        <dbReference type="ARBA" id="ARBA00023163"/>
    </source>
</evidence>
<dbReference type="InterPro" id="IPR036388">
    <property type="entry name" value="WH-like_DNA-bd_sf"/>
</dbReference>
<dbReference type="Pfam" id="PF09339">
    <property type="entry name" value="HTH_IclR"/>
    <property type="match status" value="1"/>
</dbReference>
<protein>
    <recommendedName>
        <fullName evidence="4">IclR-ED domain-containing protein</fullName>
    </recommendedName>
</protein>
<evidence type="ECO:0000256" key="1">
    <source>
        <dbReference type="ARBA" id="ARBA00023015"/>
    </source>
</evidence>
<evidence type="ECO:0000256" key="2">
    <source>
        <dbReference type="ARBA" id="ARBA00023125"/>
    </source>
</evidence>
<dbReference type="GO" id="GO:0003677">
    <property type="term" value="F:DNA binding"/>
    <property type="evidence" value="ECO:0007669"/>
    <property type="project" value="UniProtKB-KW"/>
</dbReference>
<dbReference type="SUPFAM" id="SSF46785">
    <property type="entry name" value="Winged helix' DNA-binding domain"/>
    <property type="match status" value="1"/>
</dbReference>
<dbReference type="AlphaFoldDB" id="A0A179S318"/>
<dbReference type="InterPro" id="IPR014757">
    <property type="entry name" value="Tscrpt_reg_IclR_C"/>
</dbReference>
<dbReference type="PANTHER" id="PTHR30136">
    <property type="entry name" value="HELIX-TURN-HELIX TRANSCRIPTIONAL REGULATOR, ICLR FAMILY"/>
    <property type="match status" value="1"/>
</dbReference>
<evidence type="ECO:0000313" key="5">
    <source>
        <dbReference type="EMBL" id="OAS18072.1"/>
    </source>
</evidence>
<dbReference type="Gene3D" id="1.10.10.10">
    <property type="entry name" value="Winged helix-like DNA-binding domain superfamily/Winged helix DNA-binding domain"/>
    <property type="match status" value="1"/>
</dbReference>
<dbReference type="STRING" id="427683.A5481_27035"/>
<accession>A0A179S318</accession>
<dbReference type="PROSITE" id="PS51078">
    <property type="entry name" value="ICLR_ED"/>
    <property type="match status" value="1"/>
</dbReference>
<dbReference type="EMBL" id="LWHQ01000064">
    <property type="protein sequence ID" value="OAS18072.1"/>
    <property type="molecule type" value="Genomic_DNA"/>
</dbReference>
<dbReference type="Gene3D" id="3.30.450.40">
    <property type="match status" value="1"/>
</dbReference>
<keyword evidence="3" id="KW-0804">Transcription</keyword>
<dbReference type="GO" id="GO:0045892">
    <property type="term" value="P:negative regulation of DNA-templated transcription"/>
    <property type="evidence" value="ECO:0007669"/>
    <property type="project" value="TreeGrafter"/>
</dbReference>
<proteinExistence type="predicted"/>
<dbReference type="InterPro" id="IPR005471">
    <property type="entry name" value="Tscrpt_reg_IclR_N"/>
</dbReference>
<dbReference type="InterPro" id="IPR036390">
    <property type="entry name" value="WH_DNA-bd_sf"/>
</dbReference>
<dbReference type="Pfam" id="PF01614">
    <property type="entry name" value="IclR_C"/>
    <property type="match status" value="1"/>
</dbReference>
<organism evidence="5 6">
    <name type="scientific">Methylobacterium platani</name>
    <dbReference type="NCBI Taxonomy" id="427683"/>
    <lineage>
        <taxon>Bacteria</taxon>
        <taxon>Pseudomonadati</taxon>
        <taxon>Pseudomonadota</taxon>
        <taxon>Alphaproteobacteria</taxon>
        <taxon>Hyphomicrobiales</taxon>
        <taxon>Methylobacteriaceae</taxon>
        <taxon>Methylobacterium</taxon>
    </lineage>
</organism>
<dbReference type="Proteomes" id="UP000078316">
    <property type="component" value="Unassembled WGS sequence"/>
</dbReference>
<feature type="domain" description="IclR-ED" evidence="4">
    <location>
        <begin position="64"/>
        <end position="244"/>
    </location>
</feature>
<evidence type="ECO:0000259" key="4">
    <source>
        <dbReference type="PROSITE" id="PS51078"/>
    </source>
</evidence>
<dbReference type="OrthoDB" id="6057486at2"/>
<dbReference type="InterPro" id="IPR029016">
    <property type="entry name" value="GAF-like_dom_sf"/>
</dbReference>
<name>A0A179S318_9HYPH</name>
<dbReference type="GO" id="GO:0003700">
    <property type="term" value="F:DNA-binding transcription factor activity"/>
    <property type="evidence" value="ECO:0007669"/>
    <property type="project" value="TreeGrafter"/>
</dbReference>
<dbReference type="SUPFAM" id="SSF55781">
    <property type="entry name" value="GAF domain-like"/>
    <property type="match status" value="1"/>
</dbReference>
<keyword evidence="2" id="KW-0238">DNA-binding</keyword>
<comment type="caution">
    <text evidence="5">The sequence shown here is derived from an EMBL/GenBank/DDBJ whole genome shotgun (WGS) entry which is preliminary data.</text>
</comment>
<evidence type="ECO:0000313" key="6">
    <source>
        <dbReference type="Proteomes" id="UP000078316"/>
    </source>
</evidence>
<sequence>MKAAEQVLDLYVRFAEAQGPLAPAELARRLEMAPSTCFNLIRTFEQRGFLYTTGARRSLYPTRRMLALAQEIARHDPVGTDLLRALEALRDETGETIVLASLSRDRVVYLEVLESPHRIRYSARIGETRPAQVNSMGKALVSRLPLPEREALAAGFRYERLTDRTILTAADYLADIARALDRGWFLNDGESYPDVIAVAVPVVVHGAAFAVTLAGPRHRMEGRIEERAAQVQAACKAIETAADPPAAP</sequence>